<evidence type="ECO:0000313" key="3">
    <source>
        <dbReference type="Proteomes" id="UP000535543"/>
    </source>
</evidence>
<sequence>MGFGTTRRLQMNTGIAVGAVAVMIFGLGSCALGDEKDDAEVLVEQFTQLLDDRDVVSAAALTSYPNAASASIQQMFDGLKADSVDYKVSQYIPLDQSSGFFTLDAKWDLGKDRRWDYSVQGSVRKLAVGWRISWDPTVVLPEFGHSRTVQLVRTDAAAPRVLDPTGSPLMDEQTINAIKLDPTKMPDPVATTTAVAKAIEPVAPLITSQSLMQDLVVARGQSITAVSLRDADFEILGHALVKIPGVVTEKQPKLIATDRRIVSPLLDALRNVWQSSRDATAGWAVEVQEPDGSPAVRLTGFQGPPPPDVAATLDPKLQLAAADAVVSVGTPATIVAIQPSTGAITAVAQNTYASDIGPIALKGLYPAGTALDIFNNAAGVLKGVAPKDVSPEDSMNAAAQLGLGVDFKVPGLEEVTGQLPNQGAGMEKPDAWNGDNVMVSPFGMAMVAASIARGNVPAPMIAFGQPATTDANLTSIRSDVVDRLRVLMREGVTKPNAQSVQAFSDVTGIATQSGQDSWFIANRGDLAFAVFIKDADGADQAAKMAARLLRAMAKPQA</sequence>
<reference evidence="2 3" key="2">
    <citation type="submission" date="2020-06" db="EMBL/GenBank/DDBJ databases">
        <title>Antribacter stalactiti gen. nov., sp. nov., a new member of the family Nacardiaceae isolated from a cave.</title>
        <authorList>
            <person name="Kim I.S."/>
        </authorList>
    </citation>
    <scope>NUCLEOTIDE SEQUENCE [LARGE SCALE GENOMIC DNA]</scope>
    <source>
        <strain evidence="2 3">YC2-7</strain>
    </source>
</reference>
<dbReference type="InterPro" id="IPR012338">
    <property type="entry name" value="Beta-lactam/transpept-like"/>
</dbReference>
<dbReference type="PANTHER" id="PTHR30627:SF24">
    <property type="entry name" value="PENICILLIN-BINDING PROTEIN 4B"/>
    <property type="match status" value="1"/>
</dbReference>
<dbReference type="InterPro" id="IPR007887">
    <property type="entry name" value="MecA_N"/>
</dbReference>
<dbReference type="Gene3D" id="3.40.710.10">
    <property type="entry name" value="DD-peptidase/beta-lactamase superfamily"/>
    <property type="match status" value="1"/>
</dbReference>
<dbReference type="Proteomes" id="UP000535543">
    <property type="component" value="Unassembled WGS sequence"/>
</dbReference>
<dbReference type="GO" id="GO:0008658">
    <property type="term" value="F:penicillin binding"/>
    <property type="evidence" value="ECO:0007669"/>
    <property type="project" value="TreeGrafter"/>
</dbReference>
<feature type="domain" description="NTF2-like N-terminal transpeptidase" evidence="1">
    <location>
        <begin position="41"/>
        <end position="144"/>
    </location>
</feature>
<dbReference type="PANTHER" id="PTHR30627">
    <property type="entry name" value="PEPTIDOGLYCAN D,D-TRANSPEPTIDASE"/>
    <property type="match status" value="1"/>
</dbReference>
<keyword evidence="3" id="KW-1185">Reference proteome</keyword>
<proteinExistence type="predicted"/>
<dbReference type="AlphaFoldDB" id="A0A848KIF6"/>
<protein>
    <submittedName>
        <fullName evidence="2">Penicillin-binding protein</fullName>
    </submittedName>
</protein>
<dbReference type="GO" id="GO:0046677">
    <property type="term" value="P:response to antibiotic"/>
    <property type="evidence" value="ECO:0007669"/>
    <property type="project" value="InterPro"/>
</dbReference>
<dbReference type="InterPro" id="IPR050515">
    <property type="entry name" value="Beta-lactam/transpept"/>
</dbReference>
<name>A0A848KIF6_9NOCA</name>
<gene>
    <name evidence="2" type="ORF">FGL95_11540</name>
</gene>
<dbReference type="GO" id="GO:0071555">
    <property type="term" value="P:cell wall organization"/>
    <property type="evidence" value="ECO:0007669"/>
    <property type="project" value="TreeGrafter"/>
</dbReference>
<organism evidence="2 3">
    <name type="scientific">Antrihabitans stalactiti</name>
    <dbReference type="NCBI Taxonomy" id="2584121"/>
    <lineage>
        <taxon>Bacteria</taxon>
        <taxon>Bacillati</taxon>
        <taxon>Actinomycetota</taxon>
        <taxon>Actinomycetes</taxon>
        <taxon>Mycobacteriales</taxon>
        <taxon>Nocardiaceae</taxon>
        <taxon>Antrihabitans</taxon>
    </lineage>
</organism>
<evidence type="ECO:0000259" key="1">
    <source>
        <dbReference type="Pfam" id="PF05223"/>
    </source>
</evidence>
<comment type="caution">
    <text evidence="2">The sequence shown here is derived from an EMBL/GenBank/DDBJ whole genome shotgun (WGS) entry which is preliminary data.</text>
</comment>
<dbReference type="Pfam" id="PF05223">
    <property type="entry name" value="MecA_N"/>
    <property type="match status" value="1"/>
</dbReference>
<dbReference type="GO" id="GO:0071972">
    <property type="term" value="F:peptidoglycan L,D-transpeptidase activity"/>
    <property type="evidence" value="ECO:0007669"/>
    <property type="project" value="TreeGrafter"/>
</dbReference>
<dbReference type="SUPFAM" id="SSF56601">
    <property type="entry name" value="beta-lactamase/transpeptidase-like"/>
    <property type="match status" value="1"/>
</dbReference>
<dbReference type="GO" id="GO:0005886">
    <property type="term" value="C:plasma membrane"/>
    <property type="evidence" value="ECO:0007669"/>
    <property type="project" value="TreeGrafter"/>
</dbReference>
<reference evidence="2 3" key="1">
    <citation type="submission" date="2019-05" db="EMBL/GenBank/DDBJ databases">
        <authorList>
            <person name="Lee S.D."/>
        </authorList>
    </citation>
    <scope>NUCLEOTIDE SEQUENCE [LARGE SCALE GENOMIC DNA]</scope>
    <source>
        <strain evidence="2 3">YC2-7</strain>
    </source>
</reference>
<accession>A0A848KIF6</accession>
<dbReference type="PROSITE" id="PS51257">
    <property type="entry name" value="PROKAR_LIPOPROTEIN"/>
    <property type="match status" value="1"/>
</dbReference>
<dbReference type="EMBL" id="VCQU01000003">
    <property type="protein sequence ID" value="NMN95667.1"/>
    <property type="molecule type" value="Genomic_DNA"/>
</dbReference>
<evidence type="ECO:0000313" key="2">
    <source>
        <dbReference type="EMBL" id="NMN95667.1"/>
    </source>
</evidence>